<dbReference type="EMBL" id="JAWDJW010007577">
    <property type="protein sequence ID" value="KAK3061886.1"/>
    <property type="molecule type" value="Genomic_DNA"/>
</dbReference>
<accession>A0ACC3D4T4</accession>
<dbReference type="Proteomes" id="UP001186974">
    <property type="component" value="Unassembled WGS sequence"/>
</dbReference>
<proteinExistence type="predicted"/>
<evidence type="ECO:0000313" key="2">
    <source>
        <dbReference type="Proteomes" id="UP001186974"/>
    </source>
</evidence>
<evidence type="ECO:0000313" key="1">
    <source>
        <dbReference type="EMBL" id="KAK3061886.1"/>
    </source>
</evidence>
<gene>
    <name evidence="1" type="ORF">LTS18_005242</name>
</gene>
<organism evidence="1 2">
    <name type="scientific">Coniosporium uncinatum</name>
    <dbReference type="NCBI Taxonomy" id="93489"/>
    <lineage>
        <taxon>Eukaryota</taxon>
        <taxon>Fungi</taxon>
        <taxon>Dikarya</taxon>
        <taxon>Ascomycota</taxon>
        <taxon>Pezizomycotina</taxon>
        <taxon>Dothideomycetes</taxon>
        <taxon>Dothideomycetes incertae sedis</taxon>
        <taxon>Coniosporium</taxon>
    </lineage>
</organism>
<name>A0ACC3D4T4_9PEZI</name>
<reference evidence="1" key="1">
    <citation type="submission" date="2024-09" db="EMBL/GenBank/DDBJ databases">
        <title>Black Yeasts Isolated from many extreme environments.</title>
        <authorList>
            <person name="Coleine C."/>
            <person name="Stajich J.E."/>
            <person name="Selbmann L."/>
        </authorList>
    </citation>
    <scope>NUCLEOTIDE SEQUENCE</scope>
    <source>
        <strain evidence="1">CCFEE 5737</strain>
    </source>
</reference>
<sequence length="121" mass="12774">MLMTKPATVPAFGRLLEGVCAGGAAGACSDFGGDGNRFPPIPKSVLDEAWSIRGQSASAKNVEFRGLVSVRVTSTAQFERGIWSVLTVAAFEQSANKVIWFEKMLCSNADLASSFAWLAAA</sequence>
<keyword evidence="2" id="KW-1185">Reference proteome</keyword>
<protein>
    <submittedName>
        <fullName evidence="1">Uncharacterized protein</fullName>
    </submittedName>
</protein>
<feature type="non-terminal residue" evidence="1">
    <location>
        <position position="121"/>
    </location>
</feature>
<comment type="caution">
    <text evidence="1">The sequence shown here is derived from an EMBL/GenBank/DDBJ whole genome shotgun (WGS) entry which is preliminary data.</text>
</comment>